<feature type="region of interest" description="Disordered" evidence="1">
    <location>
        <begin position="1"/>
        <end position="36"/>
    </location>
</feature>
<evidence type="ECO:0000256" key="1">
    <source>
        <dbReference type="SAM" id="MobiDB-lite"/>
    </source>
</evidence>
<feature type="compositionally biased region" description="Basic residues" evidence="1">
    <location>
        <begin position="14"/>
        <end position="23"/>
    </location>
</feature>
<proteinExistence type="predicted"/>
<organism evidence="2 3">
    <name type="scientific">Prorocentrum cordatum</name>
    <dbReference type="NCBI Taxonomy" id="2364126"/>
    <lineage>
        <taxon>Eukaryota</taxon>
        <taxon>Sar</taxon>
        <taxon>Alveolata</taxon>
        <taxon>Dinophyceae</taxon>
        <taxon>Prorocentrales</taxon>
        <taxon>Prorocentraceae</taxon>
        <taxon>Prorocentrum</taxon>
    </lineage>
</organism>
<dbReference type="Proteomes" id="UP001189429">
    <property type="component" value="Unassembled WGS sequence"/>
</dbReference>
<dbReference type="EMBL" id="CAUYUJ010017822">
    <property type="protein sequence ID" value="CAK0878181.1"/>
    <property type="molecule type" value="Genomic_DNA"/>
</dbReference>
<reference evidence="2" key="1">
    <citation type="submission" date="2023-10" db="EMBL/GenBank/DDBJ databases">
        <authorList>
            <person name="Chen Y."/>
            <person name="Shah S."/>
            <person name="Dougan E. K."/>
            <person name="Thang M."/>
            <person name="Chan C."/>
        </authorList>
    </citation>
    <scope>NUCLEOTIDE SEQUENCE [LARGE SCALE GENOMIC DNA]</scope>
</reference>
<gene>
    <name evidence="2" type="ORF">PCOR1329_LOCUS62033</name>
</gene>
<feature type="non-terminal residue" evidence="2">
    <location>
        <position position="1"/>
    </location>
</feature>
<evidence type="ECO:0000313" key="2">
    <source>
        <dbReference type="EMBL" id="CAK0878181.1"/>
    </source>
</evidence>
<keyword evidence="3" id="KW-1185">Reference proteome</keyword>
<evidence type="ECO:0000313" key="3">
    <source>
        <dbReference type="Proteomes" id="UP001189429"/>
    </source>
</evidence>
<accession>A0ABN9W0T8</accession>
<comment type="caution">
    <text evidence="2">The sequence shown here is derived from an EMBL/GenBank/DDBJ whole genome shotgun (WGS) entry which is preliminary data.</text>
</comment>
<name>A0ABN9W0T8_9DINO</name>
<feature type="compositionally biased region" description="Pro residues" evidence="1">
    <location>
        <begin position="1"/>
        <end position="11"/>
    </location>
</feature>
<feature type="non-terminal residue" evidence="2">
    <location>
        <position position="53"/>
    </location>
</feature>
<protein>
    <submittedName>
        <fullName evidence="2">Uncharacterized protein</fullName>
    </submittedName>
</protein>
<sequence>PGLPGPVPAPPVGRRGRKAHLRGAPHGGRAGPDGARGRAALLAVECDGEGLAA</sequence>